<dbReference type="GO" id="GO:0016020">
    <property type="term" value="C:membrane"/>
    <property type="evidence" value="ECO:0007669"/>
    <property type="project" value="UniProtKB-SubCell"/>
</dbReference>
<dbReference type="AlphaFoldDB" id="A0ABD0R5F2"/>
<evidence type="ECO:0000256" key="2">
    <source>
        <dbReference type="ARBA" id="ARBA00023136"/>
    </source>
</evidence>
<evidence type="ECO:0000256" key="1">
    <source>
        <dbReference type="ARBA" id="ARBA00004370"/>
    </source>
</evidence>
<evidence type="ECO:0000259" key="4">
    <source>
        <dbReference type="PROSITE" id="PS50835"/>
    </source>
</evidence>
<feature type="non-terminal residue" evidence="5">
    <location>
        <position position="1"/>
    </location>
</feature>
<feature type="non-terminal residue" evidence="5">
    <location>
        <position position="63"/>
    </location>
</feature>
<accession>A0ABD0R5F2</accession>
<dbReference type="InterPro" id="IPR007110">
    <property type="entry name" value="Ig-like_dom"/>
</dbReference>
<keyword evidence="6" id="KW-1185">Reference proteome</keyword>
<dbReference type="PANTHER" id="PTHR24100:SF130">
    <property type="entry name" value="BUTYROPHILIN-LIKE PROTEIN 9"/>
    <property type="match status" value="1"/>
</dbReference>
<dbReference type="SUPFAM" id="SSF48726">
    <property type="entry name" value="Immunoglobulin"/>
    <property type="match status" value="1"/>
</dbReference>
<feature type="domain" description="Ig-like" evidence="4">
    <location>
        <begin position="1"/>
        <end position="63"/>
    </location>
</feature>
<dbReference type="Pfam" id="PF07686">
    <property type="entry name" value="V-set"/>
    <property type="match status" value="1"/>
</dbReference>
<evidence type="ECO:0000313" key="5">
    <source>
        <dbReference type="EMBL" id="KAL0193736.1"/>
    </source>
</evidence>
<proteinExistence type="predicted"/>
<dbReference type="InterPro" id="IPR013106">
    <property type="entry name" value="Ig_V-set"/>
</dbReference>
<protein>
    <recommendedName>
        <fullName evidence="4">Ig-like domain-containing protein</fullName>
    </recommendedName>
</protein>
<dbReference type="Gene3D" id="2.60.40.10">
    <property type="entry name" value="Immunoglobulins"/>
    <property type="match status" value="1"/>
</dbReference>
<evidence type="ECO:0000313" key="6">
    <source>
        <dbReference type="Proteomes" id="UP001529510"/>
    </source>
</evidence>
<comment type="subcellular location">
    <subcellularLocation>
        <location evidence="1">Membrane</location>
    </subcellularLocation>
</comment>
<dbReference type="PROSITE" id="PS50835">
    <property type="entry name" value="IG_LIKE"/>
    <property type="match status" value="1"/>
</dbReference>
<gene>
    <name evidence="5" type="ORF">M9458_012032</name>
</gene>
<dbReference type="PANTHER" id="PTHR24100">
    <property type="entry name" value="BUTYROPHILIN"/>
    <property type="match status" value="1"/>
</dbReference>
<dbReference type="InterPro" id="IPR013783">
    <property type="entry name" value="Ig-like_fold"/>
</dbReference>
<organism evidence="5 6">
    <name type="scientific">Cirrhinus mrigala</name>
    <name type="common">Mrigala</name>
    <dbReference type="NCBI Taxonomy" id="683832"/>
    <lineage>
        <taxon>Eukaryota</taxon>
        <taxon>Metazoa</taxon>
        <taxon>Chordata</taxon>
        <taxon>Craniata</taxon>
        <taxon>Vertebrata</taxon>
        <taxon>Euteleostomi</taxon>
        <taxon>Actinopterygii</taxon>
        <taxon>Neopterygii</taxon>
        <taxon>Teleostei</taxon>
        <taxon>Ostariophysi</taxon>
        <taxon>Cypriniformes</taxon>
        <taxon>Cyprinidae</taxon>
        <taxon>Labeoninae</taxon>
        <taxon>Labeonini</taxon>
        <taxon>Cirrhinus</taxon>
    </lineage>
</organism>
<dbReference type="InterPro" id="IPR050504">
    <property type="entry name" value="IgSF_BTN/MOG"/>
</dbReference>
<keyword evidence="3" id="KW-0393">Immunoglobulin domain</keyword>
<name>A0ABD0R5F2_CIRMR</name>
<comment type="caution">
    <text evidence="5">The sequence shown here is derived from an EMBL/GenBank/DDBJ whole genome shotgun (WGS) entry which is preliminary data.</text>
</comment>
<sequence length="63" mass="7353">AVDMEITWFNETSCICTYKNREMTRGIDYEGRASLFIHDLRRGNVSLRVADFRQSDLGVYTCQ</sequence>
<keyword evidence="2" id="KW-0472">Membrane</keyword>
<dbReference type="Proteomes" id="UP001529510">
    <property type="component" value="Unassembled WGS sequence"/>
</dbReference>
<evidence type="ECO:0000256" key="3">
    <source>
        <dbReference type="ARBA" id="ARBA00023319"/>
    </source>
</evidence>
<dbReference type="EMBL" id="JAMKFB020000005">
    <property type="protein sequence ID" value="KAL0193736.1"/>
    <property type="molecule type" value="Genomic_DNA"/>
</dbReference>
<dbReference type="InterPro" id="IPR036179">
    <property type="entry name" value="Ig-like_dom_sf"/>
</dbReference>
<reference evidence="5 6" key="1">
    <citation type="submission" date="2024-05" db="EMBL/GenBank/DDBJ databases">
        <title>Genome sequencing and assembly of Indian major carp, Cirrhinus mrigala (Hamilton, 1822).</title>
        <authorList>
            <person name="Mohindra V."/>
            <person name="Chowdhury L.M."/>
            <person name="Lal K."/>
            <person name="Jena J.K."/>
        </authorList>
    </citation>
    <scope>NUCLEOTIDE SEQUENCE [LARGE SCALE GENOMIC DNA]</scope>
    <source>
        <strain evidence="5">CM1030</strain>
        <tissue evidence="5">Blood</tissue>
    </source>
</reference>